<comment type="caution">
    <text evidence="3">The sequence shown here is derived from an EMBL/GenBank/DDBJ whole genome shotgun (WGS) entry which is preliminary data.</text>
</comment>
<dbReference type="SUPFAM" id="SSF53474">
    <property type="entry name" value="alpha/beta-Hydrolases"/>
    <property type="match status" value="1"/>
</dbReference>
<organism evidence="3 4">
    <name type="scientific">Caryophanon tenue</name>
    <dbReference type="NCBI Taxonomy" id="33978"/>
    <lineage>
        <taxon>Bacteria</taxon>
        <taxon>Bacillati</taxon>
        <taxon>Bacillota</taxon>
        <taxon>Bacilli</taxon>
        <taxon>Bacillales</taxon>
        <taxon>Caryophanaceae</taxon>
        <taxon>Caryophanon</taxon>
    </lineage>
</organism>
<dbReference type="GO" id="GO:0008236">
    <property type="term" value="F:serine-type peptidase activity"/>
    <property type="evidence" value="ECO:0007669"/>
    <property type="project" value="InterPro"/>
</dbReference>
<dbReference type="GO" id="GO:0052689">
    <property type="term" value="F:carboxylic ester hydrolase activity"/>
    <property type="evidence" value="ECO:0007669"/>
    <property type="project" value="UniProtKB-ARBA"/>
</dbReference>
<name>A0A1C0YNK3_9BACL</name>
<dbReference type="InterPro" id="IPR029058">
    <property type="entry name" value="AB_hydrolase_fold"/>
</dbReference>
<accession>A0A1C0YNK3</accession>
<dbReference type="GO" id="GO:0006508">
    <property type="term" value="P:proteolysis"/>
    <property type="evidence" value="ECO:0007669"/>
    <property type="project" value="InterPro"/>
</dbReference>
<sequence>MITHRPYPSPHDSVKLTEITYSSRGVSVKGLLAEPKASGTYEGLVYLRGGLQHVGMVRAARIAQFAQQGFIVFAPYYRGNRGGHGRDEFAGDDRYDALYAVDVLKQFCSSSRIHVYGFSRGGIMALWLAAMSDDITSVVTWAGVSDVTYLYEERVDMRRTLKRIIGGTPMKYPARYAARTPLFALNYVQAPLLIIHGTHDEHVDIEHAYFLAGCARVLDKQVETWITEGQKHHYGPALNRQTVRDLCKWMKAQ</sequence>
<reference evidence="3 4" key="1">
    <citation type="submission" date="2016-07" db="EMBL/GenBank/DDBJ databases">
        <title>Caryophanon tenue genome sequencing.</title>
        <authorList>
            <person name="Verma A."/>
            <person name="Pal Y."/>
            <person name="Krishnamurthi S."/>
        </authorList>
    </citation>
    <scope>NUCLEOTIDE SEQUENCE [LARGE SCALE GENOMIC DNA]</scope>
    <source>
        <strain evidence="3 4">DSM 14152</strain>
    </source>
</reference>
<dbReference type="Pfam" id="PF00326">
    <property type="entry name" value="Peptidase_S9"/>
    <property type="match status" value="1"/>
</dbReference>
<dbReference type="Gene3D" id="3.40.50.1820">
    <property type="entry name" value="alpha/beta hydrolase"/>
    <property type="match status" value="1"/>
</dbReference>
<gene>
    <name evidence="3" type="ORF">A6M13_00060</name>
</gene>
<keyword evidence="4" id="KW-1185">Reference proteome</keyword>
<dbReference type="AlphaFoldDB" id="A0A1C0YNK3"/>
<dbReference type="EMBL" id="MASJ01000001">
    <property type="protein sequence ID" value="OCS88742.1"/>
    <property type="molecule type" value="Genomic_DNA"/>
</dbReference>
<feature type="domain" description="Peptidase S9 prolyl oligopeptidase catalytic" evidence="2">
    <location>
        <begin position="60"/>
        <end position="252"/>
    </location>
</feature>
<evidence type="ECO:0000256" key="1">
    <source>
        <dbReference type="ARBA" id="ARBA00022801"/>
    </source>
</evidence>
<evidence type="ECO:0000259" key="2">
    <source>
        <dbReference type="Pfam" id="PF00326"/>
    </source>
</evidence>
<dbReference type="STRING" id="33978.A6M13_00060"/>
<proteinExistence type="predicted"/>
<evidence type="ECO:0000313" key="4">
    <source>
        <dbReference type="Proteomes" id="UP000093199"/>
    </source>
</evidence>
<dbReference type="PANTHER" id="PTHR22946:SF9">
    <property type="entry name" value="POLYKETIDE TRANSFERASE AF380"/>
    <property type="match status" value="1"/>
</dbReference>
<dbReference type="PANTHER" id="PTHR22946">
    <property type="entry name" value="DIENELACTONE HYDROLASE DOMAIN-CONTAINING PROTEIN-RELATED"/>
    <property type="match status" value="1"/>
</dbReference>
<dbReference type="InterPro" id="IPR001375">
    <property type="entry name" value="Peptidase_S9_cat"/>
</dbReference>
<evidence type="ECO:0000313" key="3">
    <source>
        <dbReference type="EMBL" id="OCS88742.1"/>
    </source>
</evidence>
<protein>
    <submittedName>
        <fullName evidence="3">Peptidase</fullName>
    </submittedName>
</protein>
<dbReference type="InterPro" id="IPR050261">
    <property type="entry name" value="FrsA_esterase"/>
</dbReference>
<keyword evidence="1" id="KW-0378">Hydrolase</keyword>
<dbReference type="Proteomes" id="UP000093199">
    <property type="component" value="Unassembled WGS sequence"/>
</dbReference>